<dbReference type="InterPro" id="IPR001173">
    <property type="entry name" value="Glyco_trans_2-like"/>
</dbReference>
<dbReference type="EMBL" id="RWJF01000001">
    <property type="protein sequence ID" value="RST31731.1"/>
    <property type="molecule type" value="Genomic_DNA"/>
</dbReference>
<dbReference type="Pfam" id="PF00535">
    <property type="entry name" value="Glycos_transf_2"/>
    <property type="match status" value="1"/>
</dbReference>
<keyword evidence="4 7" id="KW-0808">Transferase</keyword>
<dbReference type="RefSeq" id="WP_126719670.1">
    <property type="nucleotide sequence ID" value="NZ_RWJF01000001.1"/>
</dbReference>
<accession>A0A3S0ENP7</accession>
<proteinExistence type="predicted"/>
<protein>
    <submittedName>
        <fullName evidence="7">Glycosyltransferase family 2 protein</fullName>
    </submittedName>
</protein>
<evidence type="ECO:0000256" key="4">
    <source>
        <dbReference type="ARBA" id="ARBA00022679"/>
    </source>
</evidence>
<gene>
    <name evidence="7" type="ORF">HMF7854_13445</name>
</gene>
<evidence type="ECO:0000259" key="6">
    <source>
        <dbReference type="Pfam" id="PF00535"/>
    </source>
</evidence>
<dbReference type="SUPFAM" id="SSF53448">
    <property type="entry name" value="Nucleotide-diphospho-sugar transferases"/>
    <property type="match status" value="1"/>
</dbReference>
<dbReference type="AlphaFoldDB" id="A0A3S0ENP7"/>
<evidence type="ECO:0000313" key="8">
    <source>
        <dbReference type="Proteomes" id="UP000274661"/>
    </source>
</evidence>
<evidence type="ECO:0000256" key="1">
    <source>
        <dbReference type="ARBA" id="ARBA00004236"/>
    </source>
</evidence>
<dbReference type="GO" id="GO:0005886">
    <property type="term" value="C:plasma membrane"/>
    <property type="evidence" value="ECO:0007669"/>
    <property type="project" value="UniProtKB-SubCell"/>
</dbReference>
<comment type="subcellular location">
    <subcellularLocation>
        <location evidence="1">Cell membrane</location>
    </subcellularLocation>
</comment>
<dbReference type="Proteomes" id="UP000274661">
    <property type="component" value="Unassembled WGS sequence"/>
</dbReference>
<dbReference type="GO" id="GO:0016757">
    <property type="term" value="F:glycosyltransferase activity"/>
    <property type="evidence" value="ECO:0007669"/>
    <property type="project" value="UniProtKB-KW"/>
</dbReference>
<comment type="caution">
    <text evidence="7">The sequence shown here is derived from an EMBL/GenBank/DDBJ whole genome shotgun (WGS) entry which is preliminary data.</text>
</comment>
<dbReference type="PANTHER" id="PTHR43646">
    <property type="entry name" value="GLYCOSYLTRANSFERASE"/>
    <property type="match status" value="1"/>
</dbReference>
<dbReference type="InterPro" id="IPR029044">
    <property type="entry name" value="Nucleotide-diphossugar_trans"/>
</dbReference>
<evidence type="ECO:0000256" key="5">
    <source>
        <dbReference type="ARBA" id="ARBA00023136"/>
    </source>
</evidence>
<keyword evidence="3" id="KW-0328">Glycosyltransferase</keyword>
<keyword evidence="5" id="KW-0472">Membrane</keyword>
<evidence type="ECO:0000256" key="2">
    <source>
        <dbReference type="ARBA" id="ARBA00022475"/>
    </source>
</evidence>
<evidence type="ECO:0000313" key="7">
    <source>
        <dbReference type="EMBL" id="RST31731.1"/>
    </source>
</evidence>
<dbReference type="CDD" id="cd00761">
    <property type="entry name" value="Glyco_tranf_GTA_type"/>
    <property type="match status" value="1"/>
</dbReference>
<keyword evidence="8" id="KW-1185">Reference proteome</keyword>
<reference evidence="7 8" key="1">
    <citation type="submission" date="2018-12" db="EMBL/GenBank/DDBJ databases">
        <title>Sphingomonas sp. HMF7854 Genome sequencing and assembly.</title>
        <authorList>
            <person name="Cha I."/>
            <person name="Kang H."/>
            <person name="Kim H."/>
            <person name="Kang J."/>
            <person name="Joh K."/>
        </authorList>
    </citation>
    <scope>NUCLEOTIDE SEQUENCE [LARGE SCALE GENOMIC DNA]</scope>
    <source>
        <strain evidence="7 8">HMF7854</strain>
    </source>
</reference>
<evidence type="ECO:0000256" key="3">
    <source>
        <dbReference type="ARBA" id="ARBA00022676"/>
    </source>
</evidence>
<dbReference type="Gene3D" id="3.90.550.10">
    <property type="entry name" value="Spore Coat Polysaccharide Biosynthesis Protein SpsA, Chain A"/>
    <property type="match status" value="1"/>
</dbReference>
<name>A0A3S0ENP7_9SPHN</name>
<feature type="domain" description="Glycosyltransferase 2-like" evidence="6">
    <location>
        <begin position="5"/>
        <end position="161"/>
    </location>
</feature>
<organism evidence="7 8">
    <name type="scientific">Sphingomonas ginkgonis</name>
    <dbReference type="NCBI Taxonomy" id="2315330"/>
    <lineage>
        <taxon>Bacteria</taxon>
        <taxon>Pseudomonadati</taxon>
        <taxon>Pseudomonadota</taxon>
        <taxon>Alphaproteobacteria</taxon>
        <taxon>Sphingomonadales</taxon>
        <taxon>Sphingomonadaceae</taxon>
        <taxon>Sphingomonas</taxon>
    </lineage>
</organism>
<dbReference type="PANTHER" id="PTHR43646:SF2">
    <property type="entry name" value="GLYCOSYLTRANSFERASE 2-LIKE DOMAIN-CONTAINING PROTEIN"/>
    <property type="match status" value="1"/>
</dbReference>
<dbReference type="OrthoDB" id="8455661at2"/>
<sequence>MTTLTIILPYFNEQGWIGPTIDSLVAQGDERFELLLVDNGSTDDSAREAFDYAAPLGERVHHLVCTEPGKTAALAFGLAHAASSYVATCDADTLYPPDYVARVIETFERHPDGVAVMAVDLYAPVTHPRSRRRERRIIAKGRRHPRKCHAGGYAQAFRRSALLAAGGFCRERWPYVLEDHEVVARLIDHGRLLYPPGHVCFPSARRHDRRSVNWTPLERLAYRFVPAGASRWFFHRFLGPRLARRRAIATALREKSW</sequence>
<keyword evidence="2" id="KW-1003">Cell membrane</keyword>